<feature type="region of interest" description="Disordered" evidence="1">
    <location>
        <begin position="41"/>
        <end position="61"/>
    </location>
</feature>
<reference evidence="4" key="1">
    <citation type="journal article" date="2014" name="Science">
        <title>The coffee genome provides insight into the convergent evolution of caffeine biosynthesis.</title>
        <authorList>
            <person name="Denoeud F."/>
            <person name="Carretero-Paulet L."/>
            <person name="Dereeper A."/>
            <person name="Droc G."/>
            <person name="Guyot R."/>
            <person name="Pietrella M."/>
            <person name="Zheng C."/>
            <person name="Alberti A."/>
            <person name="Anthony F."/>
            <person name="Aprea G."/>
            <person name="Aury J.M."/>
            <person name="Bento P."/>
            <person name="Bernard M."/>
            <person name="Bocs S."/>
            <person name="Campa C."/>
            <person name="Cenci A."/>
            <person name="Combes M.C."/>
            <person name="Crouzillat D."/>
            <person name="Da Silva C."/>
            <person name="Daddiego L."/>
            <person name="De Bellis F."/>
            <person name="Dussert S."/>
            <person name="Garsmeur O."/>
            <person name="Gayraud T."/>
            <person name="Guignon V."/>
            <person name="Jahn K."/>
            <person name="Jamilloux V."/>
            <person name="Joet T."/>
            <person name="Labadie K."/>
            <person name="Lan T."/>
            <person name="Leclercq J."/>
            <person name="Lepelley M."/>
            <person name="Leroy T."/>
            <person name="Li L.T."/>
            <person name="Librado P."/>
            <person name="Lopez L."/>
            <person name="Munoz A."/>
            <person name="Noel B."/>
            <person name="Pallavicini A."/>
            <person name="Perrotta G."/>
            <person name="Poncet V."/>
            <person name="Pot D."/>
            <person name="Priyono X."/>
            <person name="Rigoreau M."/>
            <person name="Rouard M."/>
            <person name="Rozas J."/>
            <person name="Tranchant-Dubreuil C."/>
            <person name="VanBuren R."/>
            <person name="Zhang Q."/>
            <person name="Andrade A.C."/>
            <person name="Argout X."/>
            <person name="Bertrand B."/>
            <person name="de Kochko A."/>
            <person name="Graziosi G."/>
            <person name="Henry R.J."/>
            <person name="Jayarama X."/>
            <person name="Ming R."/>
            <person name="Nagai C."/>
            <person name="Rounsley S."/>
            <person name="Sankoff D."/>
            <person name="Giuliano G."/>
            <person name="Albert V.A."/>
            <person name="Wincker P."/>
            <person name="Lashermes P."/>
        </authorList>
    </citation>
    <scope>NUCLEOTIDE SEQUENCE [LARGE SCALE GENOMIC DNA]</scope>
    <source>
        <strain evidence="4">cv. DH200-94</strain>
    </source>
</reference>
<keyword evidence="4" id="KW-1185">Reference proteome</keyword>
<evidence type="ECO:0000313" key="4">
    <source>
        <dbReference type="Proteomes" id="UP000295252"/>
    </source>
</evidence>
<protein>
    <submittedName>
        <fullName evidence="3">Uncharacterized protein</fullName>
    </submittedName>
</protein>
<keyword evidence="2" id="KW-0812">Transmembrane</keyword>
<evidence type="ECO:0000256" key="2">
    <source>
        <dbReference type="SAM" id="Phobius"/>
    </source>
</evidence>
<evidence type="ECO:0000313" key="3">
    <source>
        <dbReference type="EMBL" id="CDP03110.1"/>
    </source>
</evidence>
<dbReference type="EMBL" id="HG739093">
    <property type="protein sequence ID" value="CDP03110.1"/>
    <property type="molecule type" value="Genomic_DNA"/>
</dbReference>
<accession>A0A068U3H8</accession>
<dbReference type="AlphaFoldDB" id="A0A068U3H8"/>
<proteinExistence type="predicted"/>
<dbReference type="InParanoid" id="A0A068U3H8"/>
<sequence>MLLLLHFIITLVIILVTIGFRWWWQVTSSHRINLLGKEASGSRASSPQFAALAKQSRASRI</sequence>
<gene>
    <name evidence="3" type="ORF">GSCOC_T00041598001</name>
</gene>
<feature type="transmembrane region" description="Helical" evidence="2">
    <location>
        <begin position="6"/>
        <end position="24"/>
    </location>
</feature>
<dbReference type="Proteomes" id="UP000295252">
    <property type="component" value="Chromosome VIII"/>
</dbReference>
<name>A0A068U3H8_COFCA</name>
<keyword evidence="2" id="KW-0472">Membrane</keyword>
<keyword evidence="2" id="KW-1133">Transmembrane helix</keyword>
<organism evidence="3 4">
    <name type="scientific">Coffea canephora</name>
    <name type="common">Robusta coffee</name>
    <dbReference type="NCBI Taxonomy" id="49390"/>
    <lineage>
        <taxon>Eukaryota</taxon>
        <taxon>Viridiplantae</taxon>
        <taxon>Streptophyta</taxon>
        <taxon>Embryophyta</taxon>
        <taxon>Tracheophyta</taxon>
        <taxon>Spermatophyta</taxon>
        <taxon>Magnoliopsida</taxon>
        <taxon>eudicotyledons</taxon>
        <taxon>Gunneridae</taxon>
        <taxon>Pentapetalae</taxon>
        <taxon>asterids</taxon>
        <taxon>lamiids</taxon>
        <taxon>Gentianales</taxon>
        <taxon>Rubiaceae</taxon>
        <taxon>Ixoroideae</taxon>
        <taxon>Gardenieae complex</taxon>
        <taxon>Bertiereae - Coffeeae clade</taxon>
        <taxon>Coffeeae</taxon>
        <taxon>Coffea</taxon>
    </lineage>
</organism>
<dbReference type="Gramene" id="CDP03110">
    <property type="protein sequence ID" value="CDP03110"/>
    <property type="gene ID" value="GSCOC_T00041598001"/>
</dbReference>
<evidence type="ECO:0000256" key="1">
    <source>
        <dbReference type="SAM" id="MobiDB-lite"/>
    </source>
</evidence>